<keyword evidence="5" id="KW-0530">Neurotransmitter biosynthesis</keyword>
<keyword evidence="9 20" id="KW-0472">Membrane</keyword>
<evidence type="ECO:0000256" key="20">
    <source>
        <dbReference type="SAM" id="Phobius"/>
    </source>
</evidence>
<keyword evidence="6 20" id="KW-1133">Transmembrane helix</keyword>
<feature type="transmembrane region" description="Helical" evidence="20">
    <location>
        <begin position="125"/>
        <end position="149"/>
    </location>
</feature>
<evidence type="ECO:0000256" key="3">
    <source>
        <dbReference type="ARBA" id="ARBA00022692"/>
    </source>
</evidence>
<evidence type="ECO:0000256" key="15">
    <source>
        <dbReference type="ARBA" id="ARBA00065855"/>
    </source>
</evidence>
<feature type="transmembrane region" description="Helical" evidence="20">
    <location>
        <begin position="81"/>
        <end position="104"/>
    </location>
</feature>
<dbReference type="Proteomes" id="UP000564407">
    <property type="component" value="Unassembled WGS sequence"/>
</dbReference>
<evidence type="ECO:0000313" key="22">
    <source>
        <dbReference type="Proteomes" id="UP000564407"/>
    </source>
</evidence>
<evidence type="ECO:0000256" key="14">
    <source>
        <dbReference type="ARBA" id="ARBA00056873"/>
    </source>
</evidence>
<feature type="transmembrane region" description="Helical" evidence="20">
    <location>
        <begin position="189"/>
        <end position="210"/>
    </location>
</feature>
<evidence type="ECO:0000256" key="9">
    <source>
        <dbReference type="ARBA" id="ARBA00023136"/>
    </source>
</evidence>
<evidence type="ECO:0000256" key="7">
    <source>
        <dbReference type="ARBA" id="ARBA00023053"/>
    </source>
</evidence>
<keyword evidence="8" id="KW-0406">Ion transport</keyword>
<dbReference type="InterPro" id="IPR038377">
    <property type="entry name" value="Na/Glc_symporter_sf"/>
</dbReference>
<accession>A0A7K6GNM0</accession>
<feature type="transmembrane region" description="Helical" evidence="20">
    <location>
        <begin position="483"/>
        <end position="504"/>
    </location>
</feature>
<comment type="caution">
    <text evidence="21">The sequence shown here is derived from an EMBL/GenBank/DDBJ whole genome shotgun (WGS) entry which is preliminary data.</text>
</comment>
<keyword evidence="10" id="KW-0325">Glycoprotein</keyword>
<feature type="transmembrane region" description="Helical" evidence="20">
    <location>
        <begin position="247"/>
        <end position="265"/>
    </location>
</feature>
<evidence type="ECO:0000256" key="1">
    <source>
        <dbReference type="ARBA" id="ARBA00006434"/>
    </source>
</evidence>
<feature type="transmembrane region" description="Helical" evidence="20">
    <location>
        <begin position="277"/>
        <end position="299"/>
    </location>
</feature>
<evidence type="ECO:0000256" key="10">
    <source>
        <dbReference type="ARBA" id="ARBA00023180"/>
    </source>
</evidence>
<comment type="similarity">
    <text evidence="1 19">Belongs to the sodium:solute symporter (SSF) (TC 2.A.21) family.</text>
</comment>
<dbReference type="InterPro" id="IPR052244">
    <property type="entry name" value="Choline_transporter"/>
</dbReference>
<organism evidence="21 22">
    <name type="scientific">Malurus elegans</name>
    <name type="common">Red-winged fairywren</name>
    <dbReference type="NCBI Taxonomy" id="720584"/>
    <lineage>
        <taxon>Eukaryota</taxon>
        <taxon>Metazoa</taxon>
        <taxon>Chordata</taxon>
        <taxon>Craniata</taxon>
        <taxon>Vertebrata</taxon>
        <taxon>Euteleostomi</taxon>
        <taxon>Archelosauria</taxon>
        <taxon>Archosauria</taxon>
        <taxon>Dinosauria</taxon>
        <taxon>Saurischia</taxon>
        <taxon>Theropoda</taxon>
        <taxon>Coelurosauria</taxon>
        <taxon>Aves</taxon>
        <taxon>Neognathae</taxon>
        <taxon>Neoaves</taxon>
        <taxon>Telluraves</taxon>
        <taxon>Australaves</taxon>
        <taxon>Passeriformes</taxon>
        <taxon>Meliphagoidea</taxon>
        <taxon>Maluridae</taxon>
        <taxon>Malurus</taxon>
    </lineage>
</organism>
<sequence>MALNIPGLVSVSVFFTITLATGIWASWKSRKDQQNTNSTEMAMVGGRNINVFIGLFTATATWVRGAYINGTAEIVYMPSKGLLWVQAPVGFALSLVIGGIFFVNPMRSKNYVTVMDPLQESYGNMMGALLFIPPLLGEMFWFAAILASLGATMRVVLDVGGAWVIIISACTVILYTLLGGLYSVAYTDVIQMVFITLSLASPWICIPFALVNSATESIYYTATHQSYQDPWIGKIEKQYLGRWLDDFFYLVLGSIPWQTYFQRVLSAASTGQARFISYLSGLGCFAMAIPSVLIGAVAASTDWNQTSYGLPSPFERGESGMILPLVLHHLCPAYISMAGLGAIAAAAMSSADSALLSAGSMFAHSIYRKILRKKASETEVLWAMRTSMLVFGAGAAALAFYSSSVYDLWFLSGELVYALLFPQLCCALFAPSTNTYGSAAGFLVGLLLRLLAGEPTLSIPPIICYPPCSLESGTYSQLFPFKTFTMLLTLGTILAVSHLAKALFQRNLLPHSWDVC</sequence>
<evidence type="ECO:0000256" key="8">
    <source>
        <dbReference type="ARBA" id="ARBA00023065"/>
    </source>
</evidence>
<evidence type="ECO:0000256" key="4">
    <source>
        <dbReference type="ARBA" id="ARBA00022847"/>
    </source>
</evidence>
<dbReference type="PANTHER" id="PTHR45897">
    <property type="entry name" value="HIGH-AFFINITY CHOLINE TRANSPORTER 1"/>
    <property type="match status" value="1"/>
</dbReference>
<dbReference type="PROSITE" id="PS50283">
    <property type="entry name" value="NA_SOLUT_SYMP_3"/>
    <property type="match status" value="1"/>
</dbReference>
<evidence type="ECO:0000256" key="6">
    <source>
        <dbReference type="ARBA" id="ARBA00022989"/>
    </source>
</evidence>
<keyword evidence="11" id="KW-0739">Sodium transport</keyword>
<feature type="transmembrane region" description="Helical" evidence="20">
    <location>
        <begin position="333"/>
        <end position="359"/>
    </location>
</feature>
<comment type="subcellular location">
    <subcellularLocation>
        <location evidence="12">Presynaptic cell membrane</location>
        <topology evidence="12">Multi-pass membrane protein</topology>
    </subcellularLocation>
</comment>
<dbReference type="InterPro" id="IPR001734">
    <property type="entry name" value="Na/solute_symporter"/>
</dbReference>
<dbReference type="AlphaFoldDB" id="A0A7K6GNM0"/>
<keyword evidence="22" id="KW-1185">Reference proteome</keyword>
<feature type="transmembrane region" description="Helical" evidence="20">
    <location>
        <begin position="380"/>
        <end position="402"/>
    </location>
</feature>
<gene>
    <name evidence="21" type="primary">Slc5a7_1</name>
    <name evidence="21" type="ORF">MALELE_R01779</name>
</gene>
<feature type="non-terminal residue" evidence="21">
    <location>
        <position position="516"/>
    </location>
</feature>
<evidence type="ECO:0000256" key="2">
    <source>
        <dbReference type="ARBA" id="ARBA00022448"/>
    </source>
</evidence>
<evidence type="ECO:0000313" key="21">
    <source>
        <dbReference type="EMBL" id="NWV64925.1"/>
    </source>
</evidence>
<feature type="transmembrane region" description="Helical" evidence="20">
    <location>
        <begin position="442"/>
        <end position="463"/>
    </location>
</feature>
<dbReference type="PANTHER" id="PTHR45897:SF5">
    <property type="entry name" value="HIGH AFFINITY CHOLINE TRANSPORTER 1"/>
    <property type="match status" value="1"/>
</dbReference>
<evidence type="ECO:0000256" key="13">
    <source>
        <dbReference type="ARBA" id="ARBA00052778"/>
    </source>
</evidence>
<proteinExistence type="inferred from homology"/>
<evidence type="ECO:0000256" key="19">
    <source>
        <dbReference type="RuleBase" id="RU362091"/>
    </source>
</evidence>
<keyword evidence="3 20" id="KW-0812">Transmembrane</keyword>
<dbReference type="EMBL" id="VZRP01010907">
    <property type="protein sequence ID" value="NWV64925.1"/>
    <property type="molecule type" value="Genomic_DNA"/>
</dbReference>
<feature type="transmembrane region" description="Helical" evidence="20">
    <location>
        <begin position="161"/>
        <end position="182"/>
    </location>
</feature>
<dbReference type="CDD" id="cd11474">
    <property type="entry name" value="SLC5sbd_CHT"/>
    <property type="match status" value="1"/>
</dbReference>
<comment type="catalytic activity">
    <reaction evidence="13">
        <text>choline(out) + n Na(+)(out) = choline(in) + n Na(+)(in)</text>
        <dbReference type="Rhea" id="RHEA:76443"/>
        <dbReference type="ChEBI" id="CHEBI:15354"/>
        <dbReference type="ChEBI" id="CHEBI:29101"/>
    </reaction>
</comment>
<evidence type="ECO:0000256" key="16">
    <source>
        <dbReference type="ARBA" id="ARBA00067128"/>
    </source>
</evidence>
<dbReference type="Gene3D" id="1.20.1730.10">
    <property type="entry name" value="Sodium/glucose cotransporter"/>
    <property type="match status" value="1"/>
</dbReference>
<name>A0A7K6GNM0_9PASS</name>
<dbReference type="GO" id="GO:0005307">
    <property type="term" value="F:choline:sodium symporter activity"/>
    <property type="evidence" value="ECO:0007669"/>
    <property type="project" value="TreeGrafter"/>
</dbReference>
<dbReference type="Pfam" id="PF00474">
    <property type="entry name" value="SSF"/>
    <property type="match status" value="1"/>
</dbReference>
<evidence type="ECO:0000256" key="11">
    <source>
        <dbReference type="ARBA" id="ARBA00023201"/>
    </source>
</evidence>
<dbReference type="GO" id="GO:0008292">
    <property type="term" value="P:acetylcholine biosynthetic process"/>
    <property type="evidence" value="ECO:0007669"/>
    <property type="project" value="TreeGrafter"/>
</dbReference>
<comment type="subunit">
    <text evidence="15">Homooligomerizes at cell surface. Interacts with SEC14L1; may regulate SLC5A7.</text>
</comment>
<evidence type="ECO:0000256" key="5">
    <source>
        <dbReference type="ARBA" id="ARBA00022979"/>
    </source>
</evidence>
<evidence type="ECO:0000256" key="17">
    <source>
        <dbReference type="ARBA" id="ARBA00078602"/>
    </source>
</evidence>
<keyword evidence="2" id="KW-0813">Transport</keyword>
<keyword evidence="7" id="KW-0915">Sodium</keyword>
<reference evidence="21 22" key="1">
    <citation type="submission" date="2019-09" db="EMBL/GenBank/DDBJ databases">
        <title>Bird 10,000 Genomes (B10K) Project - Family phase.</title>
        <authorList>
            <person name="Zhang G."/>
        </authorList>
    </citation>
    <scope>NUCLEOTIDE SEQUENCE [LARGE SCALE GENOMIC DNA]</scope>
    <source>
        <strain evidence="21">B10K-DU-029-44</strain>
        <tissue evidence="21">Heart</tissue>
    </source>
</reference>
<comment type="function">
    <text evidence="14">High-affinity Na(+)-coupled choline transmembrane symporter. Functions as an electrogenic, voltage-dependent transporter with variable charge/choline stoichiometry. Choline uptake and choline-induced current is also Cl(-)-dependent where Cl(-) is likely a regulatory ion rather than cotransported ion. Plays a critical role in acetylcholine (ACh) synthesis by taking up the substrate choline from the synaptic cleft into the presynaptic nerve terminals after neurotransmitter release. SLC5A7/CHT1-mediated choline high-affinity transport in cholinergic neurons is the rate-limiting step for production of ACh, thereby facilitating communication by subsequent action potentials. Localized predominantly in presynaptic terminal intracellular organelles, and translocated to the plasma membrane in active form in response to neuronal activity.</text>
</comment>
<dbReference type="GO" id="GO:0042734">
    <property type="term" value="C:presynaptic membrane"/>
    <property type="evidence" value="ECO:0007669"/>
    <property type="project" value="UniProtKB-SubCell"/>
</dbReference>
<feature type="transmembrane region" description="Helical" evidence="20">
    <location>
        <begin position="408"/>
        <end position="430"/>
    </location>
</feature>
<evidence type="ECO:0000256" key="18">
    <source>
        <dbReference type="ARBA" id="ARBA00083424"/>
    </source>
</evidence>
<evidence type="ECO:0000256" key="12">
    <source>
        <dbReference type="ARBA" id="ARBA00034107"/>
    </source>
</evidence>
<keyword evidence="4" id="KW-0769">Symport</keyword>
<dbReference type="FunFam" id="1.20.1730.10:FF:000008">
    <property type="entry name" value="High affinity choline transporter 1"/>
    <property type="match status" value="1"/>
</dbReference>
<feature type="non-terminal residue" evidence="21">
    <location>
        <position position="1"/>
    </location>
</feature>
<protein>
    <recommendedName>
        <fullName evidence="16">High affinity choline transporter 1</fullName>
    </recommendedName>
    <alternativeName>
        <fullName evidence="18">Hemicholinium-3-sensitive choline transporter</fullName>
    </alternativeName>
    <alternativeName>
        <fullName evidence="17">Solute carrier family 5 member 7</fullName>
    </alternativeName>
</protein>
<feature type="transmembrane region" description="Helical" evidence="20">
    <location>
        <begin position="48"/>
        <end position="69"/>
    </location>
</feature>
<feature type="transmembrane region" description="Helical" evidence="20">
    <location>
        <begin position="6"/>
        <end position="27"/>
    </location>
</feature>